<dbReference type="OrthoDB" id="9894976at2"/>
<gene>
    <name evidence="2" type="ORF">MAIT1_02916</name>
</gene>
<dbReference type="AlphaFoldDB" id="A0A1Y2K570"/>
<keyword evidence="1" id="KW-0812">Transmembrane</keyword>
<feature type="transmembrane region" description="Helical" evidence="1">
    <location>
        <begin position="85"/>
        <end position="105"/>
    </location>
</feature>
<dbReference type="RefSeq" id="WP_085441476.1">
    <property type="nucleotide sequence ID" value="NZ_LVJN01000018.1"/>
</dbReference>
<evidence type="ECO:0000313" key="2">
    <source>
        <dbReference type="EMBL" id="OSM04821.1"/>
    </source>
</evidence>
<proteinExistence type="predicted"/>
<reference evidence="2 3" key="1">
    <citation type="journal article" date="2016" name="BMC Genomics">
        <title>Combined genomic and structural analyses of a cultured magnetotactic bacterium reveals its niche adaptation to a dynamic environment.</title>
        <authorList>
            <person name="Araujo A.C."/>
            <person name="Morillo V."/>
            <person name="Cypriano J."/>
            <person name="Teixeira L.C."/>
            <person name="Leao P."/>
            <person name="Lyra S."/>
            <person name="Almeida L.G."/>
            <person name="Bazylinski D.A."/>
            <person name="Vasconcellos A.T."/>
            <person name="Abreu F."/>
            <person name="Lins U."/>
        </authorList>
    </citation>
    <scope>NUCLEOTIDE SEQUENCE [LARGE SCALE GENOMIC DNA]</scope>
    <source>
        <strain evidence="2 3">IT-1</strain>
    </source>
</reference>
<dbReference type="Proteomes" id="UP000194003">
    <property type="component" value="Unassembled WGS sequence"/>
</dbReference>
<evidence type="ECO:0000256" key="1">
    <source>
        <dbReference type="SAM" id="Phobius"/>
    </source>
</evidence>
<comment type="caution">
    <text evidence="2">The sequence shown here is derived from an EMBL/GenBank/DDBJ whole genome shotgun (WGS) entry which is preliminary data.</text>
</comment>
<dbReference type="EMBL" id="LVJN01000018">
    <property type="protein sequence ID" value="OSM04821.1"/>
    <property type="molecule type" value="Genomic_DNA"/>
</dbReference>
<keyword evidence="3" id="KW-1185">Reference proteome</keyword>
<sequence length="107" mass="12241">MSDKEQKEMLLKFVVEFDKRFTAIEEEIVELKTKLEEMGSQGAANPEEWDKLNRNLKDVSESLVRANKHQGQLEKRVEVVKNDSSSGLVVSVAIFTILFIISLFIRA</sequence>
<name>A0A1Y2K570_9PROT</name>
<evidence type="ECO:0000313" key="3">
    <source>
        <dbReference type="Proteomes" id="UP000194003"/>
    </source>
</evidence>
<accession>A0A1Y2K570</accession>
<keyword evidence="1" id="KW-1133">Transmembrane helix</keyword>
<organism evidence="2 3">
    <name type="scientific">Magnetofaba australis IT-1</name>
    <dbReference type="NCBI Taxonomy" id="1434232"/>
    <lineage>
        <taxon>Bacteria</taxon>
        <taxon>Pseudomonadati</taxon>
        <taxon>Pseudomonadota</taxon>
        <taxon>Magnetococcia</taxon>
        <taxon>Magnetococcales</taxon>
        <taxon>Magnetococcaceae</taxon>
        <taxon>Magnetofaba</taxon>
    </lineage>
</organism>
<keyword evidence="1" id="KW-0472">Membrane</keyword>
<protein>
    <submittedName>
        <fullName evidence="2">Uncharacterized protein</fullName>
    </submittedName>
</protein>